<dbReference type="OrthoDB" id="5538344at2"/>
<reference evidence="3" key="1">
    <citation type="submission" date="2010-02" db="EMBL/GenBank/DDBJ databases">
        <title>Complete sequence of Desulfurivibrio alkaliphilus AHT2.</title>
        <authorList>
            <consortium name="US DOE Joint Genome Institute"/>
            <person name="Pitluck S."/>
            <person name="Chertkov O."/>
            <person name="Detter J.C."/>
            <person name="Han C."/>
            <person name="Tapia R."/>
            <person name="Larimer F."/>
            <person name="Land M."/>
            <person name="Hauser L."/>
            <person name="Kyrpides N."/>
            <person name="Mikhailova N."/>
            <person name="Sorokin D.Y."/>
            <person name="Muyzer G."/>
            <person name="Woyke T."/>
        </authorList>
    </citation>
    <scope>NUCLEOTIDE SEQUENCE [LARGE SCALE GENOMIC DNA]</scope>
    <source>
        <strain evidence="3">DSM 19089 / UNIQEM U267 / AHT2</strain>
    </source>
</reference>
<dbReference type="RefSeq" id="WP_013164708.1">
    <property type="nucleotide sequence ID" value="NC_014216.1"/>
</dbReference>
<sequence length="141" mass="14696">MKKTLMTLAMVAALGFTGYQLAEARPGAGYGPGGYGMAAGYCDGPNCVALDEETLQAREAFYEATRELRRTIQTKQAQLQAAINAGDEARAKALSEEVFDLRNQMRAQASEAGIARAGRFGTCGGPTGMGGRGGRGAGPRS</sequence>
<dbReference type="KEGG" id="dak:DaAHT2_2534"/>
<dbReference type="Gene3D" id="1.20.120.1490">
    <property type="match status" value="1"/>
</dbReference>
<feature type="chain" id="PRO_5003091205" description="Periplasmic heavy metal sensor" evidence="1">
    <location>
        <begin position="23"/>
        <end position="141"/>
    </location>
</feature>
<keyword evidence="3" id="KW-1185">Reference proteome</keyword>
<feature type="signal peptide" evidence="1">
    <location>
        <begin position="1"/>
        <end position="22"/>
    </location>
</feature>
<dbReference type="STRING" id="589865.DaAHT2_2534"/>
<evidence type="ECO:0000313" key="3">
    <source>
        <dbReference type="Proteomes" id="UP000001508"/>
    </source>
</evidence>
<organism evidence="2 3">
    <name type="scientific">Desulfurivibrio alkaliphilus (strain DSM 19089 / UNIQEM U267 / AHT2)</name>
    <dbReference type="NCBI Taxonomy" id="589865"/>
    <lineage>
        <taxon>Bacteria</taxon>
        <taxon>Pseudomonadati</taxon>
        <taxon>Thermodesulfobacteriota</taxon>
        <taxon>Desulfobulbia</taxon>
        <taxon>Desulfobulbales</taxon>
        <taxon>Desulfobulbaceae</taxon>
        <taxon>Desulfurivibrio</taxon>
    </lineage>
</organism>
<name>D6Z0T8_DESAT</name>
<dbReference type="HOGENOM" id="CLU_1822241_0_0_7"/>
<evidence type="ECO:0008006" key="4">
    <source>
        <dbReference type="Google" id="ProtNLM"/>
    </source>
</evidence>
<protein>
    <recommendedName>
        <fullName evidence="4">Periplasmic heavy metal sensor</fullName>
    </recommendedName>
</protein>
<dbReference type="EMBL" id="CP001940">
    <property type="protein sequence ID" value="ADH87198.1"/>
    <property type="molecule type" value="Genomic_DNA"/>
</dbReference>
<dbReference type="InParanoid" id="D6Z0T8"/>
<evidence type="ECO:0000256" key="1">
    <source>
        <dbReference type="SAM" id="SignalP"/>
    </source>
</evidence>
<evidence type="ECO:0000313" key="2">
    <source>
        <dbReference type="EMBL" id="ADH87198.1"/>
    </source>
</evidence>
<accession>D6Z0T8</accession>
<proteinExistence type="predicted"/>
<dbReference type="AlphaFoldDB" id="D6Z0T8"/>
<keyword evidence="1" id="KW-0732">Signal</keyword>
<gene>
    <name evidence="2" type="ordered locus">DaAHT2_2534</name>
</gene>
<dbReference type="Proteomes" id="UP000001508">
    <property type="component" value="Chromosome"/>
</dbReference>